<keyword evidence="3" id="KW-1185">Reference proteome</keyword>
<feature type="region of interest" description="Disordered" evidence="1">
    <location>
        <begin position="28"/>
        <end position="64"/>
    </location>
</feature>
<evidence type="ECO:0000313" key="2">
    <source>
        <dbReference type="EMBL" id="KZO90709.1"/>
    </source>
</evidence>
<protein>
    <submittedName>
        <fullName evidence="2">Uncharacterized protein</fullName>
    </submittedName>
</protein>
<evidence type="ECO:0000256" key="1">
    <source>
        <dbReference type="SAM" id="MobiDB-lite"/>
    </source>
</evidence>
<sequence length="168" mass="17768">MASSSSSPSSSNSPPIACFTSLSPKLCPSSCSPTTVLPPTLSPSPSPSLPLPPSTSEAEAGLPGPLRPSSMLSTACACSGVTETNCLSFGWVTREGQSLPPVGLSWTWEAGRVGLTDRLGLDWRERSAGVREDVCTGGKRYAQYGKRGMFWKEASTYRLRRHCIVGSN</sequence>
<name>A0A167GMD9_CALVF</name>
<feature type="compositionally biased region" description="Pro residues" evidence="1">
    <location>
        <begin position="40"/>
        <end position="53"/>
    </location>
</feature>
<dbReference type="AlphaFoldDB" id="A0A167GMD9"/>
<gene>
    <name evidence="2" type="ORF">CALVIDRAFT_388413</name>
</gene>
<reference evidence="2 3" key="1">
    <citation type="journal article" date="2016" name="Mol. Biol. Evol.">
        <title>Comparative Genomics of Early-Diverging Mushroom-Forming Fungi Provides Insights into the Origins of Lignocellulose Decay Capabilities.</title>
        <authorList>
            <person name="Nagy L.G."/>
            <person name="Riley R."/>
            <person name="Tritt A."/>
            <person name="Adam C."/>
            <person name="Daum C."/>
            <person name="Floudas D."/>
            <person name="Sun H."/>
            <person name="Yadav J.S."/>
            <person name="Pangilinan J."/>
            <person name="Larsson K.H."/>
            <person name="Matsuura K."/>
            <person name="Barry K."/>
            <person name="Labutti K."/>
            <person name="Kuo R."/>
            <person name="Ohm R.A."/>
            <person name="Bhattacharya S.S."/>
            <person name="Shirouzu T."/>
            <person name="Yoshinaga Y."/>
            <person name="Martin F.M."/>
            <person name="Grigoriev I.V."/>
            <person name="Hibbett D.S."/>
        </authorList>
    </citation>
    <scope>NUCLEOTIDE SEQUENCE [LARGE SCALE GENOMIC DNA]</scope>
    <source>
        <strain evidence="2 3">TUFC12733</strain>
    </source>
</reference>
<organism evidence="2 3">
    <name type="scientific">Calocera viscosa (strain TUFC12733)</name>
    <dbReference type="NCBI Taxonomy" id="1330018"/>
    <lineage>
        <taxon>Eukaryota</taxon>
        <taxon>Fungi</taxon>
        <taxon>Dikarya</taxon>
        <taxon>Basidiomycota</taxon>
        <taxon>Agaricomycotina</taxon>
        <taxon>Dacrymycetes</taxon>
        <taxon>Dacrymycetales</taxon>
        <taxon>Dacrymycetaceae</taxon>
        <taxon>Calocera</taxon>
    </lineage>
</organism>
<dbReference type="Proteomes" id="UP000076738">
    <property type="component" value="Unassembled WGS sequence"/>
</dbReference>
<feature type="compositionally biased region" description="Low complexity" evidence="1">
    <location>
        <begin position="28"/>
        <end position="39"/>
    </location>
</feature>
<accession>A0A167GMD9</accession>
<dbReference type="EMBL" id="KV417336">
    <property type="protein sequence ID" value="KZO90709.1"/>
    <property type="molecule type" value="Genomic_DNA"/>
</dbReference>
<evidence type="ECO:0000313" key="3">
    <source>
        <dbReference type="Proteomes" id="UP000076738"/>
    </source>
</evidence>
<proteinExistence type="predicted"/>